<dbReference type="InterPro" id="IPR016039">
    <property type="entry name" value="Thiolase-like"/>
</dbReference>
<dbReference type="EC" id="2.3.1.41" evidence="3"/>
<dbReference type="NCBIfam" id="NF005589">
    <property type="entry name" value="PRK07314.1"/>
    <property type="match status" value="1"/>
</dbReference>
<comment type="pathway">
    <text evidence="1">Lipid metabolism; fatty acid biosynthesis.</text>
</comment>
<dbReference type="NCBIfam" id="TIGR03150">
    <property type="entry name" value="fabF"/>
    <property type="match status" value="1"/>
</dbReference>
<evidence type="ECO:0000259" key="14">
    <source>
        <dbReference type="PROSITE" id="PS52004"/>
    </source>
</evidence>
<dbReference type="Gene3D" id="3.40.47.10">
    <property type="match status" value="2"/>
</dbReference>
<dbReference type="PANTHER" id="PTHR11712">
    <property type="entry name" value="POLYKETIDE SYNTHASE-RELATED"/>
    <property type="match status" value="1"/>
</dbReference>
<evidence type="ECO:0000313" key="16">
    <source>
        <dbReference type="Proteomes" id="UP000736672"/>
    </source>
</evidence>
<evidence type="ECO:0000256" key="4">
    <source>
        <dbReference type="ARBA" id="ARBA00022516"/>
    </source>
</evidence>
<evidence type="ECO:0000256" key="13">
    <source>
        <dbReference type="SAM" id="MobiDB-lite"/>
    </source>
</evidence>
<sequence length="746" mass="80864">MRRVVVTGLGAITPLGVGVRRTWARLLAGESGIVSVADLEPRARWTELTSTVAGIVPSGEGEGKWRTSDWLSMTEQRRMSKFTQYAIAASDMALKDAGWEPKDDRELEETGVCLGSGIGNLDEIYETSLVHDQGGYKKVSPLFVPKILINMAAGHIAMKYGFQGPNHAATTACTTGAHSIGDASRFIAMGDADVMVAGGSESCIHPLTFAGFGRARSLSTAYNDNPQASCRPFDADRNGFVVAEGAAVCVLEELEHAKARGARIYAEIKGYGCSGDAYHMTAPREDGRGALLAMTKALKNAGIKPSQVDYVNAHATATQVGDIAETSAIRSLMMGDEGHACESDITVSSTKGAVGHLLGAAGAIEALFSILAIHEGIVPATLNLEKPDVGAAFNFVPNEAQEKDVGVAISNSFGFGGTNSSLHTFSLLDPAPLNLPPRTSLIMSLTCETCRTQARTVLRAAIRAGASRAAAAPRTNFITPARAPASVPVRQFSKTSERSLLKGLGSAMAEPYRVLGATEQLFKASSKAADYHITEKERKNDQVQLAEDGEEIGHSLNPDSVWHHTFKLPPTFSTWSHVTMLHLYLINARIRCFEREPFHNWQHQLTDHFFFECEKKMHIDHHITSSALRQRYLKDIFVQWRGLLLAYDEGLIKGDAVLASAVWRNLFKGSPDADPRALLAIVGWMRSTLLQFEAASDNMLATQLPQILSKPVDVFWTRLEKQLSGQQDDVTPAREPNRAGLLKRGV</sequence>
<name>A0A9P9L259_FUSSL</name>
<dbReference type="CDD" id="cd00834">
    <property type="entry name" value="KAS_I_II"/>
    <property type="match status" value="1"/>
</dbReference>
<dbReference type="InterPro" id="IPR021150">
    <property type="entry name" value="Ubiq_cyt_c_chap"/>
</dbReference>
<keyword evidence="8" id="KW-0275">Fatty acid biosynthesis</keyword>
<dbReference type="FunFam" id="3.40.47.10:FF:000015">
    <property type="entry name" value="3-oxoacyl-[acyl-carrier-protein] synthase, mitochondrial"/>
    <property type="match status" value="1"/>
</dbReference>
<evidence type="ECO:0000256" key="1">
    <source>
        <dbReference type="ARBA" id="ARBA00005194"/>
    </source>
</evidence>
<dbReference type="InterPro" id="IPR017568">
    <property type="entry name" value="3-oxoacyl-ACP_synth-2"/>
</dbReference>
<keyword evidence="16" id="KW-1185">Reference proteome</keyword>
<dbReference type="FunFam" id="3.40.47.10:FF:000024">
    <property type="entry name" value="3-oxoacyl-[acyl-carrier-protein] synthase, mitochondrial"/>
    <property type="match status" value="1"/>
</dbReference>
<dbReference type="AlphaFoldDB" id="A0A9P9L259"/>
<keyword evidence="4" id="KW-0444">Lipid biosynthesis</keyword>
<organism evidence="15 16">
    <name type="scientific">Fusarium solani</name>
    <name type="common">Filamentous fungus</name>
    <dbReference type="NCBI Taxonomy" id="169388"/>
    <lineage>
        <taxon>Eukaryota</taxon>
        <taxon>Fungi</taxon>
        <taxon>Dikarya</taxon>
        <taxon>Ascomycota</taxon>
        <taxon>Pezizomycotina</taxon>
        <taxon>Sordariomycetes</taxon>
        <taxon>Hypocreomycetidae</taxon>
        <taxon>Hypocreales</taxon>
        <taxon>Nectriaceae</taxon>
        <taxon>Fusarium</taxon>
        <taxon>Fusarium solani species complex</taxon>
    </lineage>
</organism>
<dbReference type="GO" id="GO:0004315">
    <property type="term" value="F:3-oxoacyl-[acyl-carrier-protein] synthase activity"/>
    <property type="evidence" value="ECO:0007669"/>
    <property type="project" value="UniProtKB-EC"/>
</dbReference>
<protein>
    <recommendedName>
        <fullName evidence="11">3-oxoacyl-[acyl-carrier-protein] synthase, mitochondrial</fullName>
        <ecNumber evidence="3">2.3.1.41</ecNumber>
    </recommendedName>
    <alternativeName>
        <fullName evidence="10">Beta-ketoacyl-ACP synthase</fullName>
    </alternativeName>
</protein>
<comment type="similarity">
    <text evidence="2 12">Belongs to the thiolase-like superfamily. Beta-ketoacyl-ACP synthases family.</text>
</comment>
<dbReference type="InterPro" id="IPR018201">
    <property type="entry name" value="Ketoacyl_synth_AS"/>
</dbReference>
<dbReference type="PROSITE" id="PS52004">
    <property type="entry name" value="KS3_2"/>
    <property type="match status" value="1"/>
</dbReference>
<evidence type="ECO:0000256" key="7">
    <source>
        <dbReference type="ARBA" id="ARBA00023098"/>
    </source>
</evidence>
<evidence type="ECO:0000256" key="12">
    <source>
        <dbReference type="RuleBase" id="RU003694"/>
    </source>
</evidence>
<evidence type="ECO:0000313" key="15">
    <source>
        <dbReference type="EMBL" id="KAH7272791.1"/>
    </source>
</evidence>
<dbReference type="OrthoDB" id="5334845at2759"/>
<evidence type="ECO:0000256" key="2">
    <source>
        <dbReference type="ARBA" id="ARBA00008467"/>
    </source>
</evidence>
<evidence type="ECO:0000256" key="11">
    <source>
        <dbReference type="ARBA" id="ARBA00072686"/>
    </source>
</evidence>
<dbReference type="GO" id="GO:0005739">
    <property type="term" value="C:mitochondrion"/>
    <property type="evidence" value="ECO:0007669"/>
    <property type="project" value="TreeGrafter"/>
</dbReference>
<keyword evidence="9" id="KW-0012">Acyltransferase</keyword>
<evidence type="ECO:0000256" key="10">
    <source>
        <dbReference type="ARBA" id="ARBA00044350"/>
    </source>
</evidence>
<dbReference type="Pfam" id="PF02801">
    <property type="entry name" value="Ketoacyl-synt_C"/>
    <property type="match status" value="1"/>
</dbReference>
<feature type="region of interest" description="Disordered" evidence="13">
    <location>
        <begin position="726"/>
        <end position="746"/>
    </location>
</feature>
<dbReference type="GO" id="GO:0006633">
    <property type="term" value="P:fatty acid biosynthetic process"/>
    <property type="evidence" value="ECO:0007669"/>
    <property type="project" value="UniProtKB-KW"/>
</dbReference>
<reference evidence="15" key="1">
    <citation type="journal article" date="2021" name="Nat. Commun.">
        <title>Genetic determinants of endophytism in the Arabidopsis root mycobiome.</title>
        <authorList>
            <person name="Mesny F."/>
            <person name="Miyauchi S."/>
            <person name="Thiergart T."/>
            <person name="Pickel B."/>
            <person name="Atanasova L."/>
            <person name="Karlsson M."/>
            <person name="Huettel B."/>
            <person name="Barry K.W."/>
            <person name="Haridas S."/>
            <person name="Chen C."/>
            <person name="Bauer D."/>
            <person name="Andreopoulos W."/>
            <person name="Pangilinan J."/>
            <person name="LaButti K."/>
            <person name="Riley R."/>
            <person name="Lipzen A."/>
            <person name="Clum A."/>
            <person name="Drula E."/>
            <person name="Henrissat B."/>
            <person name="Kohler A."/>
            <person name="Grigoriev I.V."/>
            <person name="Martin F.M."/>
            <person name="Hacquard S."/>
        </authorList>
    </citation>
    <scope>NUCLEOTIDE SEQUENCE</scope>
    <source>
        <strain evidence="15">FSSC 5 MPI-SDFR-AT-0091</strain>
    </source>
</reference>
<dbReference type="InterPro" id="IPR014030">
    <property type="entry name" value="Ketoacyl_synth_N"/>
</dbReference>
<evidence type="ECO:0000256" key="9">
    <source>
        <dbReference type="ARBA" id="ARBA00023315"/>
    </source>
</evidence>
<dbReference type="Pfam" id="PF03981">
    <property type="entry name" value="Ubiq_cyt_C_chap"/>
    <property type="match status" value="1"/>
</dbReference>
<evidence type="ECO:0000256" key="5">
    <source>
        <dbReference type="ARBA" id="ARBA00022679"/>
    </source>
</evidence>
<dbReference type="SMART" id="SM00825">
    <property type="entry name" value="PKS_KS"/>
    <property type="match status" value="1"/>
</dbReference>
<dbReference type="InterPro" id="IPR020841">
    <property type="entry name" value="PKS_Beta-ketoAc_synthase_dom"/>
</dbReference>
<keyword evidence="7" id="KW-0443">Lipid metabolism</keyword>
<dbReference type="Pfam" id="PF00109">
    <property type="entry name" value="ketoacyl-synt"/>
    <property type="match status" value="1"/>
</dbReference>
<keyword evidence="6" id="KW-0276">Fatty acid metabolism</keyword>
<gene>
    <name evidence="15" type="ORF">B0J15DRAFT_532845</name>
</gene>
<accession>A0A9P9L259</accession>
<evidence type="ECO:0000256" key="3">
    <source>
        <dbReference type="ARBA" id="ARBA00013191"/>
    </source>
</evidence>
<keyword evidence="5 12" id="KW-0808">Transferase</keyword>
<dbReference type="PROSITE" id="PS00606">
    <property type="entry name" value="KS3_1"/>
    <property type="match status" value="1"/>
</dbReference>
<dbReference type="InterPro" id="IPR014031">
    <property type="entry name" value="Ketoacyl_synth_C"/>
</dbReference>
<feature type="domain" description="Ketosynthase family 3 (KS3)" evidence="14">
    <location>
        <begin position="1"/>
        <end position="426"/>
    </location>
</feature>
<dbReference type="SUPFAM" id="SSF53901">
    <property type="entry name" value="Thiolase-like"/>
    <property type="match status" value="2"/>
</dbReference>
<comment type="caution">
    <text evidence="15">The sequence shown here is derived from an EMBL/GenBank/DDBJ whole genome shotgun (WGS) entry which is preliminary data.</text>
</comment>
<proteinExistence type="inferred from homology"/>
<dbReference type="PANTHER" id="PTHR11712:SF336">
    <property type="entry name" value="3-OXOACYL-[ACYL-CARRIER-PROTEIN] SYNTHASE, MITOCHONDRIAL"/>
    <property type="match status" value="1"/>
</dbReference>
<evidence type="ECO:0000256" key="6">
    <source>
        <dbReference type="ARBA" id="ARBA00022832"/>
    </source>
</evidence>
<dbReference type="Proteomes" id="UP000736672">
    <property type="component" value="Unassembled WGS sequence"/>
</dbReference>
<evidence type="ECO:0000256" key="8">
    <source>
        <dbReference type="ARBA" id="ARBA00023160"/>
    </source>
</evidence>
<dbReference type="EMBL" id="JAGTJS010000003">
    <property type="protein sequence ID" value="KAH7272791.1"/>
    <property type="molecule type" value="Genomic_DNA"/>
</dbReference>
<dbReference type="InterPro" id="IPR000794">
    <property type="entry name" value="Beta-ketoacyl_synthase"/>
</dbReference>